<evidence type="ECO:0000313" key="1">
    <source>
        <dbReference type="EMBL" id="MFO2478009.1"/>
    </source>
</evidence>
<evidence type="ECO:0000313" key="2">
    <source>
        <dbReference type="Proteomes" id="UP001637618"/>
    </source>
</evidence>
<gene>
    <name evidence="1" type="ORF">OOJ96_11370</name>
</gene>
<dbReference type="Proteomes" id="UP001637618">
    <property type="component" value="Unassembled WGS sequence"/>
</dbReference>
<name>A0ACC7PGM7_9PSED</name>
<protein>
    <submittedName>
        <fullName evidence="1">MAPEG family protein</fullName>
    </submittedName>
</protein>
<comment type="caution">
    <text evidence="1">The sequence shown here is derived from an EMBL/GenBank/DDBJ whole genome shotgun (WGS) entry which is preliminary data.</text>
</comment>
<reference evidence="1" key="1">
    <citation type="submission" date="2022-11" db="EMBL/GenBank/DDBJ databases">
        <title>Draft genome sequences of strains of Pseudomonas imrae sp. nov.</title>
        <authorList>
            <person name="Salva Serra F."/>
            <person name="Nimje P."/>
            <person name="Moore E.R.B."/>
            <person name="Marathe N.P."/>
        </authorList>
    </citation>
    <scope>NUCLEOTIDE SEQUENCE</scope>
    <source>
        <strain evidence="1">15FMM2</strain>
    </source>
</reference>
<dbReference type="EMBL" id="JAPEQY010000007">
    <property type="protein sequence ID" value="MFO2478009.1"/>
    <property type="molecule type" value="Genomic_DNA"/>
</dbReference>
<proteinExistence type="predicted"/>
<keyword evidence="2" id="KW-1185">Reference proteome</keyword>
<organism evidence="1 2">
    <name type="scientific">Pseudomonas imrae</name>
    <dbReference type="NCBI Taxonomy" id="2992837"/>
    <lineage>
        <taxon>Bacteria</taxon>
        <taxon>Pseudomonadati</taxon>
        <taxon>Pseudomonadota</taxon>
        <taxon>Gammaproteobacteria</taxon>
        <taxon>Pseudomonadales</taxon>
        <taxon>Pseudomonadaceae</taxon>
        <taxon>Pseudomonas</taxon>
    </lineage>
</organism>
<accession>A0ACC7PGM7</accession>
<sequence length="148" mass="16172">MSSVLHVYAGCVLVLLCKMWAVSCYQGFLRIRRRAFTNPEDAGFFQRDAHPQELPQVSRAAKAWINDLENIPLFFVLGGLCLALETTSVITAWLCAAFTVARVVHTVMYLGGRQPWRTVAYGVGMMCLLGMAGMVGFELLPALGTAGA</sequence>